<dbReference type="InterPro" id="IPR017853">
    <property type="entry name" value="GH"/>
</dbReference>
<evidence type="ECO:0000313" key="10">
    <source>
        <dbReference type="Proteomes" id="UP001368654"/>
    </source>
</evidence>
<dbReference type="PANTHER" id="PTHR10030">
    <property type="entry name" value="ALPHA-L-FUCOSIDASE"/>
    <property type="match status" value="1"/>
</dbReference>
<dbReference type="PANTHER" id="PTHR10030:SF37">
    <property type="entry name" value="ALPHA-L-FUCOSIDASE-RELATED"/>
    <property type="match status" value="1"/>
</dbReference>
<comment type="similarity">
    <text evidence="2">Belongs to the glycosyl hydrolase 29 family.</text>
</comment>
<name>A0ABU8LR27_9MICO</name>
<keyword evidence="5" id="KW-0378">Hydrolase</keyword>
<dbReference type="RefSeq" id="WP_337337153.1">
    <property type="nucleotide sequence ID" value="NZ_JBBDGL010000001.1"/>
</dbReference>
<feature type="region of interest" description="Disordered" evidence="7">
    <location>
        <begin position="1"/>
        <end position="20"/>
    </location>
</feature>
<dbReference type="EC" id="3.2.1.51" evidence="3"/>
<keyword evidence="4" id="KW-0732">Signal</keyword>
<gene>
    <name evidence="9" type="ORF">WDU96_03800</name>
</gene>
<evidence type="ECO:0000256" key="5">
    <source>
        <dbReference type="ARBA" id="ARBA00022801"/>
    </source>
</evidence>
<dbReference type="Pfam" id="PF01120">
    <property type="entry name" value="Alpha_L_fucos"/>
    <property type="match status" value="1"/>
</dbReference>
<dbReference type="InterPro" id="IPR013780">
    <property type="entry name" value="Glyco_hydro_b"/>
</dbReference>
<evidence type="ECO:0000313" key="9">
    <source>
        <dbReference type="EMBL" id="MEJ1154723.1"/>
    </source>
</evidence>
<keyword evidence="10" id="KW-1185">Reference proteome</keyword>
<evidence type="ECO:0000256" key="1">
    <source>
        <dbReference type="ARBA" id="ARBA00004071"/>
    </source>
</evidence>
<sequence length="423" mass="46374">MADTPDAGQITFAQDPQSQGNPALRWFREARFGMFVHWGLYAIPAGYWNGKPTPHMGEWIMHDLKIPAEEYKQLAASFDPREFDANQLVDLAVRAGQRYLVLTAKHHDGFCLWDTELTTFSSAVDAPLGRDIVGEISQACRDRGIKFGLYYSQTQDWTHPDAAGNDWDFDPETQDFEGYLQGYVKPQLTELLTGYGEIALIWFDTPQGITAEQSRDLVEHVHMLQPYCLVNGRVGNGLGDYGQTRDNEMPDEPAGDWETPITGNGTWGFTDNTEWKSAHEISVTIAKAVSRGGNVLLNVGPDSRGAVPSAQVVELEAIGDWLQRCGASIYGTHRGPFRALDWGWSTASSDHVYLLVENWPAHGELVLPANVSVESARLLTDAGGTSLEVRGAQGGAVVDLNGVEADAVLSVIELTGAREVAPL</sequence>
<dbReference type="SMART" id="SM00812">
    <property type="entry name" value="Alpha_L_fucos"/>
    <property type="match status" value="1"/>
</dbReference>
<reference evidence="9 10" key="1">
    <citation type="submission" date="2024-02" db="EMBL/GenBank/DDBJ databases">
        <authorList>
            <person name="Saticioglu I.B."/>
        </authorList>
    </citation>
    <scope>NUCLEOTIDE SEQUENCE [LARGE SCALE GENOMIC DNA]</scope>
    <source>
        <strain evidence="9 10">Mu-86</strain>
    </source>
</reference>
<dbReference type="SUPFAM" id="SSF51445">
    <property type="entry name" value="(Trans)glycosidases"/>
    <property type="match status" value="1"/>
</dbReference>
<feature type="compositionally biased region" description="Polar residues" evidence="7">
    <location>
        <begin position="11"/>
        <end position="20"/>
    </location>
</feature>
<evidence type="ECO:0000256" key="7">
    <source>
        <dbReference type="SAM" id="MobiDB-lite"/>
    </source>
</evidence>
<feature type="region of interest" description="Disordered" evidence="7">
    <location>
        <begin position="243"/>
        <end position="263"/>
    </location>
</feature>
<comment type="caution">
    <text evidence="9">The sequence shown here is derived from an EMBL/GenBank/DDBJ whole genome shotgun (WGS) entry which is preliminary data.</text>
</comment>
<accession>A0ABU8LR27</accession>
<dbReference type="Gene3D" id="2.60.40.1180">
    <property type="entry name" value="Golgi alpha-mannosidase II"/>
    <property type="match status" value="1"/>
</dbReference>
<dbReference type="InterPro" id="IPR057739">
    <property type="entry name" value="Glyco_hydro_29_N"/>
</dbReference>
<evidence type="ECO:0000256" key="2">
    <source>
        <dbReference type="ARBA" id="ARBA00007951"/>
    </source>
</evidence>
<organism evidence="9 10">
    <name type="scientific">Microbacterium marmarense</name>
    <dbReference type="NCBI Taxonomy" id="3122051"/>
    <lineage>
        <taxon>Bacteria</taxon>
        <taxon>Bacillati</taxon>
        <taxon>Actinomycetota</taxon>
        <taxon>Actinomycetes</taxon>
        <taxon>Micrococcales</taxon>
        <taxon>Microbacteriaceae</taxon>
        <taxon>Microbacterium</taxon>
    </lineage>
</organism>
<proteinExistence type="inferred from homology"/>
<dbReference type="PIRSF" id="PIRSF001092">
    <property type="entry name" value="Alpha-L-fucosidase"/>
    <property type="match status" value="1"/>
</dbReference>
<evidence type="ECO:0000256" key="3">
    <source>
        <dbReference type="ARBA" id="ARBA00012662"/>
    </source>
</evidence>
<feature type="domain" description="Glycoside hydrolase family 29 N-terminal" evidence="8">
    <location>
        <begin position="19"/>
        <end position="326"/>
    </location>
</feature>
<dbReference type="Gene3D" id="3.20.20.80">
    <property type="entry name" value="Glycosidases"/>
    <property type="match status" value="1"/>
</dbReference>
<evidence type="ECO:0000259" key="8">
    <source>
        <dbReference type="Pfam" id="PF01120"/>
    </source>
</evidence>
<comment type="function">
    <text evidence="1">Alpha-L-fucosidase is responsible for hydrolyzing the alpha-1,6-linked fucose joined to the reducing-end N-acetylglucosamine of the carbohydrate moieties of glycoproteins.</text>
</comment>
<keyword evidence="6" id="KW-0326">Glycosidase</keyword>
<protein>
    <recommendedName>
        <fullName evidence="3">alpha-L-fucosidase</fullName>
        <ecNumber evidence="3">3.2.1.51</ecNumber>
    </recommendedName>
</protein>
<dbReference type="EMBL" id="JBBDGL010000001">
    <property type="protein sequence ID" value="MEJ1154723.1"/>
    <property type="molecule type" value="Genomic_DNA"/>
</dbReference>
<dbReference type="Proteomes" id="UP001368654">
    <property type="component" value="Unassembled WGS sequence"/>
</dbReference>
<evidence type="ECO:0000256" key="4">
    <source>
        <dbReference type="ARBA" id="ARBA00022729"/>
    </source>
</evidence>
<evidence type="ECO:0000256" key="6">
    <source>
        <dbReference type="ARBA" id="ARBA00023295"/>
    </source>
</evidence>
<dbReference type="InterPro" id="IPR016286">
    <property type="entry name" value="FUC_metazoa-typ"/>
</dbReference>
<dbReference type="InterPro" id="IPR000933">
    <property type="entry name" value="Glyco_hydro_29"/>
</dbReference>
<dbReference type="PRINTS" id="PR00741">
    <property type="entry name" value="GLHYDRLASE29"/>
</dbReference>